<protein>
    <submittedName>
        <fullName evidence="1">Uncharacterized protein</fullName>
    </submittedName>
</protein>
<accession>A0A4Y2JGB7</accession>
<dbReference type="EMBL" id="BGPR01003509">
    <property type="protein sequence ID" value="GBM89057.1"/>
    <property type="molecule type" value="Genomic_DNA"/>
</dbReference>
<evidence type="ECO:0000313" key="1">
    <source>
        <dbReference type="EMBL" id="GBM89057.1"/>
    </source>
</evidence>
<dbReference type="AlphaFoldDB" id="A0A4Y2JGB7"/>
<sequence>MRARYLTSEPARLKPRSRCSIPSMHFVKTKWRHNHFVVTGNAVKVLLVNHKDIPYPTTPLIQGQLPFFRATLQTPSLLLSSLTSAKLQTCYISVHPNTE</sequence>
<name>A0A4Y2JGB7_ARAVE</name>
<keyword evidence="2" id="KW-1185">Reference proteome</keyword>
<reference evidence="1 2" key="1">
    <citation type="journal article" date="2019" name="Sci. Rep.">
        <title>Orb-weaving spider Araneus ventricosus genome elucidates the spidroin gene catalogue.</title>
        <authorList>
            <person name="Kono N."/>
            <person name="Nakamura H."/>
            <person name="Ohtoshi R."/>
            <person name="Moran D.A.P."/>
            <person name="Shinohara A."/>
            <person name="Yoshida Y."/>
            <person name="Fujiwara M."/>
            <person name="Mori M."/>
            <person name="Tomita M."/>
            <person name="Arakawa K."/>
        </authorList>
    </citation>
    <scope>NUCLEOTIDE SEQUENCE [LARGE SCALE GENOMIC DNA]</scope>
</reference>
<organism evidence="1 2">
    <name type="scientific">Araneus ventricosus</name>
    <name type="common">Orbweaver spider</name>
    <name type="synonym">Epeira ventricosa</name>
    <dbReference type="NCBI Taxonomy" id="182803"/>
    <lineage>
        <taxon>Eukaryota</taxon>
        <taxon>Metazoa</taxon>
        <taxon>Ecdysozoa</taxon>
        <taxon>Arthropoda</taxon>
        <taxon>Chelicerata</taxon>
        <taxon>Arachnida</taxon>
        <taxon>Araneae</taxon>
        <taxon>Araneomorphae</taxon>
        <taxon>Entelegynae</taxon>
        <taxon>Araneoidea</taxon>
        <taxon>Araneidae</taxon>
        <taxon>Araneus</taxon>
    </lineage>
</organism>
<gene>
    <name evidence="1" type="ORF">AVEN_241283_1</name>
</gene>
<evidence type="ECO:0000313" key="2">
    <source>
        <dbReference type="Proteomes" id="UP000499080"/>
    </source>
</evidence>
<proteinExistence type="predicted"/>
<dbReference type="Proteomes" id="UP000499080">
    <property type="component" value="Unassembled WGS sequence"/>
</dbReference>
<comment type="caution">
    <text evidence="1">The sequence shown here is derived from an EMBL/GenBank/DDBJ whole genome shotgun (WGS) entry which is preliminary data.</text>
</comment>